<name>A0AAT9LD42_9FIRM</name>
<sequence length="60" mass="6867">MKTLGYRHPYIGVALWPALGEDCQECRIKKYVSADIGTLPPRGDFGVTNDFRLWIIKSRL</sequence>
<dbReference type="AlphaFoldDB" id="A0AAT9LD42"/>
<organism evidence="1">
    <name type="scientific">Candidatus Fermentithermobacillus carboniphilus</name>
    <dbReference type="NCBI Taxonomy" id="3085328"/>
    <lineage>
        <taxon>Bacteria</taxon>
        <taxon>Bacillati</taxon>
        <taxon>Bacillota</taxon>
        <taxon>Candidatus Fermentithermobacillia</taxon>
        <taxon>Candidatus Fermentithermobacillales</taxon>
        <taxon>Candidatus Fermentithermobacillaceae</taxon>
        <taxon>Candidatus Fermentithermobacillus</taxon>
    </lineage>
</organism>
<dbReference type="KEGG" id="fcz:IMF26_02725"/>
<dbReference type="EMBL" id="CP062796">
    <property type="protein sequence ID" value="QUL99001.1"/>
    <property type="molecule type" value="Genomic_DNA"/>
</dbReference>
<protein>
    <submittedName>
        <fullName evidence="1">Uncharacterized protein</fullName>
    </submittedName>
</protein>
<accession>A0AAT9LD42</accession>
<proteinExistence type="predicted"/>
<reference evidence="1" key="2">
    <citation type="journal article" date="2023" name="Biology">
        <title>Prokaryotic Life Associated with Coal-Fire Gas Vents Revealed by Metagenomics.</title>
        <authorList>
            <person name="Kadnikov V.V."/>
            <person name="Mardanov A.V."/>
            <person name="Beletsky A.V."/>
            <person name="Karnachuk O.V."/>
            <person name="Ravin N.V."/>
        </authorList>
    </citation>
    <scope>NUCLEOTIDE SEQUENCE</scope>
    <source>
        <strain evidence="1">Bu02</strain>
    </source>
</reference>
<reference evidence="1" key="1">
    <citation type="submission" date="2020-10" db="EMBL/GenBank/DDBJ databases">
        <authorList>
            <person name="Kadnikov V."/>
            <person name="Beletsky A.V."/>
            <person name="Mardanov A.V."/>
            <person name="Karnachuk O.V."/>
            <person name="Ravin N.V."/>
        </authorList>
    </citation>
    <scope>NUCLEOTIDE SEQUENCE</scope>
    <source>
        <strain evidence="1">Bu02</strain>
    </source>
</reference>
<evidence type="ECO:0000313" key="1">
    <source>
        <dbReference type="EMBL" id="QUL99001.1"/>
    </source>
</evidence>
<gene>
    <name evidence="1" type="ORF">IMF26_02725</name>
</gene>